<proteinExistence type="predicted"/>
<dbReference type="PANTHER" id="PTHR43370">
    <property type="entry name" value="SUGAR ABC TRANSPORTER INTEGRAL MEMBRANE PROTEIN-RELATED"/>
    <property type="match status" value="1"/>
</dbReference>
<feature type="transmembrane region" description="Helical" evidence="7">
    <location>
        <begin position="214"/>
        <end position="236"/>
    </location>
</feature>
<evidence type="ECO:0000256" key="6">
    <source>
        <dbReference type="SAM" id="MobiDB-lite"/>
    </source>
</evidence>
<dbReference type="Proteomes" id="UP000791080">
    <property type="component" value="Unassembled WGS sequence"/>
</dbReference>
<reference evidence="8 9" key="1">
    <citation type="submission" date="2022-06" db="EMBL/GenBank/DDBJ databases">
        <title>Genomic Encyclopedia of Type Strains, Phase I: the one thousand microbial genomes (KMG-I) project.</title>
        <authorList>
            <person name="Kyrpides N."/>
        </authorList>
    </citation>
    <scope>NUCLEOTIDE SEQUENCE [LARGE SCALE GENOMIC DNA]</scope>
    <source>
        <strain evidence="8 9">DSM 43889</strain>
    </source>
</reference>
<keyword evidence="9" id="KW-1185">Reference proteome</keyword>
<organism evidence="8 9">
    <name type="scientific">Actinoalloteichus caeruleus DSM 43889</name>
    <dbReference type="NCBI Taxonomy" id="1120930"/>
    <lineage>
        <taxon>Bacteria</taxon>
        <taxon>Bacillati</taxon>
        <taxon>Actinomycetota</taxon>
        <taxon>Actinomycetes</taxon>
        <taxon>Pseudonocardiales</taxon>
        <taxon>Pseudonocardiaceae</taxon>
        <taxon>Actinoalloteichus</taxon>
        <taxon>Actinoalloteichus cyanogriseus</taxon>
    </lineage>
</organism>
<evidence type="ECO:0000313" key="9">
    <source>
        <dbReference type="Proteomes" id="UP000791080"/>
    </source>
</evidence>
<feature type="transmembrane region" description="Helical" evidence="7">
    <location>
        <begin position="392"/>
        <end position="409"/>
    </location>
</feature>
<feature type="transmembrane region" description="Helical" evidence="7">
    <location>
        <begin position="306"/>
        <end position="329"/>
    </location>
</feature>
<evidence type="ECO:0000256" key="7">
    <source>
        <dbReference type="SAM" id="Phobius"/>
    </source>
</evidence>
<dbReference type="CDD" id="cd06580">
    <property type="entry name" value="TM_PBP1_transp_TpRbsC_like"/>
    <property type="match status" value="1"/>
</dbReference>
<keyword evidence="3 7" id="KW-0812">Transmembrane</keyword>
<feature type="transmembrane region" description="Helical" evidence="7">
    <location>
        <begin position="341"/>
        <end position="361"/>
    </location>
</feature>
<feature type="transmembrane region" description="Helical" evidence="7">
    <location>
        <begin position="30"/>
        <end position="54"/>
    </location>
</feature>
<accession>A0ABT1JN73</accession>
<feature type="region of interest" description="Disordered" evidence="6">
    <location>
        <begin position="1"/>
        <end position="22"/>
    </location>
</feature>
<feature type="transmembrane region" description="Helical" evidence="7">
    <location>
        <begin position="66"/>
        <end position="84"/>
    </location>
</feature>
<feature type="transmembrane region" description="Helical" evidence="7">
    <location>
        <begin position="117"/>
        <end position="140"/>
    </location>
</feature>
<gene>
    <name evidence="8" type="ORF">G443_003856</name>
</gene>
<evidence type="ECO:0000313" key="8">
    <source>
        <dbReference type="EMBL" id="MCP2333586.1"/>
    </source>
</evidence>
<comment type="caution">
    <text evidence="8">The sequence shown here is derived from an EMBL/GenBank/DDBJ whole genome shotgun (WGS) entry which is preliminary data.</text>
</comment>
<dbReference type="InterPro" id="IPR001851">
    <property type="entry name" value="ABC_transp_permease"/>
</dbReference>
<comment type="subcellular location">
    <subcellularLocation>
        <location evidence="1">Cell membrane</location>
        <topology evidence="1">Multi-pass membrane protein</topology>
    </subcellularLocation>
</comment>
<evidence type="ECO:0000256" key="1">
    <source>
        <dbReference type="ARBA" id="ARBA00004651"/>
    </source>
</evidence>
<evidence type="ECO:0000256" key="5">
    <source>
        <dbReference type="ARBA" id="ARBA00023136"/>
    </source>
</evidence>
<dbReference type="Pfam" id="PF02653">
    <property type="entry name" value="BPD_transp_2"/>
    <property type="match status" value="1"/>
</dbReference>
<name>A0ABT1JN73_ACTCY</name>
<keyword evidence="4 7" id="KW-1133">Transmembrane helix</keyword>
<sequence>MTLGATSQDPNTSAGPVTEKAPRSRRRIPGWLMGALWVAVVMVLLSTTSFLTGLPQLTSSSTIESAARFALPILLAALGGLWAERAGIINIGLEGMMIFGTWGAAFAGYYWGPWAGLLAAALFGAVGGLLHAVATVTFGVNHIVSGVAINLLGLGVTKYLSSLIFYPLSGNPRESPPVPKFDTYSAQPLAGWLGELEAMQRVGISDVAGILRGLVIGVSPLAMIGILLVPVSYLVLWRSRFGLRLRSCGENPKAAESLGVNVYLYKYSAVIMSGALAGIGGAALVLNPGQPGYSENQVNGRGYIGLAAMIFGNWRPGGLLGGSALFGYADGLRLRQGETTVHALLYGAALLVLVLAVVHLVRGRWTNGATALGGAVALYAVYWFTDGIPRELLAYAPHLVTLVVLAVAAQKLRGPAANGLQYSRETGGRRKRGGKEPGALVGAGGPGAPPPPPGGRAGPDEAEPPGRGGAAPPTGG</sequence>
<feature type="transmembrane region" description="Helical" evidence="7">
    <location>
        <begin position="91"/>
        <end position="111"/>
    </location>
</feature>
<feature type="transmembrane region" description="Helical" evidence="7">
    <location>
        <begin position="367"/>
        <end position="385"/>
    </location>
</feature>
<keyword evidence="5 7" id="KW-0472">Membrane</keyword>
<evidence type="ECO:0000256" key="2">
    <source>
        <dbReference type="ARBA" id="ARBA00022475"/>
    </source>
</evidence>
<keyword evidence="2" id="KW-1003">Cell membrane</keyword>
<dbReference type="PANTHER" id="PTHR43370:SF1">
    <property type="entry name" value="GUANOSINE ABC TRANSPORTER PERMEASE PROTEIN NUPQ"/>
    <property type="match status" value="1"/>
</dbReference>
<dbReference type="RefSeq" id="WP_026419402.1">
    <property type="nucleotide sequence ID" value="NZ_AUBJ02000001.1"/>
</dbReference>
<evidence type="ECO:0000256" key="3">
    <source>
        <dbReference type="ARBA" id="ARBA00022692"/>
    </source>
</evidence>
<feature type="transmembrane region" description="Helical" evidence="7">
    <location>
        <begin position="263"/>
        <end position="286"/>
    </location>
</feature>
<feature type="compositionally biased region" description="Polar residues" evidence="6">
    <location>
        <begin position="1"/>
        <end position="15"/>
    </location>
</feature>
<feature type="compositionally biased region" description="Gly residues" evidence="6">
    <location>
        <begin position="466"/>
        <end position="476"/>
    </location>
</feature>
<protein>
    <submittedName>
        <fullName evidence="8">Nucleoside ABC transporter membrane protein</fullName>
    </submittedName>
</protein>
<dbReference type="EMBL" id="AUBJ02000001">
    <property type="protein sequence ID" value="MCP2333586.1"/>
    <property type="molecule type" value="Genomic_DNA"/>
</dbReference>
<feature type="transmembrane region" description="Helical" evidence="7">
    <location>
        <begin position="147"/>
        <end position="168"/>
    </location>
</feature>
<evidence type="ECO:0000256" key="4">
    <source>
        <dbReference type="ARBA" id="ARBA00022989"/>
    </source>
</evidence>
<feature type="region of interest" description="Disordered" evidence="6">
    <location>
        <begin position="419"/>
        <end position="476"/>
    </location>
</feature>